<dbReference type="AlphaFoldDB" id="A0A1I7NS62"/>
<accession>A0A1I7NS62</accession>
<feature type="domain" description="Glyoxalase/fosfomycin resistance/dioxygenase" evidence="2">
    <location>
        <begin position="69"/>
        <end position="120"/>
    </location>
</feature>
<name>A0A1I7NS62_9HYPH</name>
<dbReference type="CDD" id="cd08349">
    <property type="entry name" value="BLMA_like"/>
    <property type="match status" value="1"/>
</dbReference>
<dbReference type="GO" id="GO:0046677">
    <property type="term" value="P:response to antibiotic"/>
    <property type="evidence" value="ECO:0007669"/>
    <property type="project" value="UniProtKB-KW"/>
</dbReference>
<dbReference type="InterPro" id="IPR000335">
    <property type="entry name" value="Bleomycin-R"/>
</dbReference>
<keyword evidence="1" id="KW-0046">Antibiotic resistance</keyword>
<evidence type="ECO:0000313" key="4">
    <source>
        <dbReference type="Proteomes" id="UP000199423"/>
    </source>
</evidence>
<dbReference type="RefSeq" id="WP_092868697.1">
    <property type="nucleotide sequence ID" value="NZ_FPCH01000003.1"/>
</dbReference>
<dbReference type="EMBL" id="FPCH01000003">
    <property type="protein sequence ID" value="SFV37486.1"/>
    <property type="molecule type" value="Genomic_DNA"/>
</dbReference>
<proteinExistence type="predicted"/>
<dbReference type="Pfam" id="PF00903">
    <property type="entry name" value="Glyoxalase"/>
    <property type="match status" value="1"/>
</dbReference>
<organism evidence="3 4">
    <name type="scientific">Hyphomicrobium facile</name>
    <dbReference type="NCBI Taxonomy" id="51670"/>
    <lineage>
        <taxon>Bacteria</taxon>
        <taxon>Pseudomonadati</taxon>
        <taxon>Pseudomonadota</taxon>
        <taxon>Alphaproteobacteria</taxon>
        <taxon>Hyphomicrobiales</taxon>
        <taxon>Hyphomicrobiaceae</taxon>
        <taxon>Hyphomicrobium</taxon>
    </lineage>
</organism>
<keyword evidence="4" id="KW-1185">Reference proteome</keyword>
<gene>
    <name evidence="3" type="ORF">SAMN04488557_3187</name>
</gene>
<dbReference type="SUPFAM" id="SSF54593">
    <property type="entry name" value="Glyoxalase/Bleomycin resistance protein/Dihydroxybiphenyl dioxygenase"/>
    <property type="match status" value="1"/>
</dbReference>
<evidence type="ECO:0000259" key="2">
    <source>
        <dbReference type="Pfam" id="PF00903"/>
    </source>
</evidence>
<evidence type="ECO:0000313" key="3">
    <source>
        <dbReference type="EMBL" id="SFV37486.1"/>
    </source>
</evidence>
<sequence length="136" mass="15197">MMTLPDELAANGVAVPLAIPVLLSTNIERSAEIYDSKGFVVVHPAHNYLILRRRAVELHISSVAVIPEPHCVSAYIRVNDVDEWYSAFKNGPSKRLSEVSDKPWGMREFHFIDDDGNLLNIGQMLPTHTEYRIGAA</sequence>
<evidence type="ECO:0000256" key="1">
    <source>
        <dbReference type="ARBA" id="ARBA00023251"/>
    </source>
</evidence>
<dbReference type="Gene3D" id="3.10.180.10">
    <property type="entry name" value="2,3-Dihydroxybiphenyl 1,2-Dioxygenase, domain 1"/>
    <property type="match status" value="1"/>
</dbReference>
<dbReference type="InterPro" id="IPR004360">
    <property type="entry name" value="Glyas_Fos-R_dOase_dom"/>
</dbReference>
<dbReference type="STRING" id="51670.SAMN04488557_3187"/>
<dbReference type="InterPro" id="IPR029068">
    <property type="entry name" value="Glyas_Bleomycin-R_OHBP_Dase"/>
</dbReference>
<dbReference type="OrthoDB" id="9806868at2"/>
<reference evidence="4" key="1">
    <citation type="submission" date="2016-10" db="EMBL/GenBank/DDBJ databases">
        <authorList>
            <person name="Varghese N."/>
            <person name="Submissions S."/>
        </authorList>
    </citation>
    <scope>NUCLEOTIDE SEQUENCE [LARGE SCALE GENOMIC DNA]</scope>
    <source>
        <strain evidence="4">DSM 1565</strain>
    </source>
</reference>
<dbReference type="Proteomes" id="UP000199423">
    <property type="component" value="Unassembled WGS sequence"/>
</dbReference>
<protein>
    <recommendedName>
        <fullName evidence="2">Glyoxalase/fosfomycin resistance/dioxygenase domain-containing protein</fullName>
    </recommendedName>
</protein>